<dbReference type="EMBL" id="VAFM01000001">
    <property type="protein sequence ID" value="TKW61916.1"/>
    <property type="molecule type" value="Genomic_DNA"/>
</dbReference>
<sequence>MVDIKGLGGIKAADRAKAKARTGAAGSVSFADMLEEAQAVESAAASTATSSSDLASGYVPIEEDLPQNPRQQAQELMKTLKALAEDAFAGSPTNTVNRLEQLVNNVDESSLTQQQKDALDEARTRAAVEAAKLKS</sequence>
<accession>A0A6N4R5I2</accession>
<proteinExistence type="predicted"/>
<evidence type="ECO:0000313" key="2">
    <source>
        <dbReference type="Proteomes" id="UP000320948"/>
    </source>
</evidence>
<reference evidence="1 2" key="1">
    <citation type="journal article" date="2017" name="Nat. Commun.">
        <title>In situ click chemistry generation of cyclooxygenase-2 inhibitors.</title>
        <authorList>
            <person name="Bhardwaj A."/>
            <person name="Kaur J."/>
            <person name="Wuest M."/>
            <person name="Wuest F."/>
        </authorList>
    </citation>
    <scope>NUCLEOTIDE SEQUENCE [LARGE SCALE GENOMIC DNA]</scope>
    <source>
        <strain evidence="1">S2_018_000_R2_106</strain>
    </source>
</reference>
<dbReference type="GO" id="GO:0044781">
    <property type="term" value="P:bacterial-type flagellum organization"/>
    <property type="evidence" value="ECO:0007669"/>
    <property type="project" value="InterPro"/>
</dbReference>
<dbReference type="Proteomes" id="UP000320948">
    <property type="component" value="Unassembled WGS sequence"/>
</dbReference>
<name>A0A6N4R5I2_BLAVI</name>
<evidence type="ECO:0000313" key="1">
    <source>
        <dbReference type="EMBL" id="TKW61916.1"/>
    </source>
</evidence>
<gene>
    <name evidence="1" type="ORF">DI628_04655</name>
</gene>
<protein>
    <submittedName>
        <fullName evidence="1">Uncharacterized protein</fullName>
    </submittedName>
</protein>
<organism evidence="1 2">
    <name type="scientific">Blastochloris viridis</name>
    <name type="common">Rhodopseudomonas viridis</name>
    <dbReference type="NCBI Taxonomy" id="1079"/>
    <lineage>
        <taxon>Bacteria</taxon>
        <taxon>Pseudomonadati</taxon>
        <taxon>Pseudomonadota</taxon>
        <taxon>Alphaproteobacteria</taxon>
        <taxon>Hyphomicrobiales</taxon>
        <taxon>Blastochloridaceae</taxon>
        <taxon>Blastochloris</taxon>
    </lineage>
</organism>
<dbReference type="AlphaFoldDB" id="A0A6N4R5I2"/>
<comment type="caution">
    <text evidence="1">The sequence shown here is derived from an EMBL/GenBank/DDBJ whole genome shotgun (WGS) entry which is preliminary data.</text>
</comment>